<gene>
    <name evidence="1" type="ORF">BD809_10963</name>
</gene>
<protein>
    <recommendedName>
        <fullName evidence="3">Phage portal protein</fullName>
    </recommendedName>
</protein>
<evidence type="ECO:0008006" key="3">
    <source>
        <dbReference type="Google" id="ProtNLM"/>
    </source>
</evidence>
<dbReference type="EMBL" id="VNHU01000009">
    <property type="protein sequence ID" value="TYP71481.1"/>
    <property type="molecule type" value="Genomic_DNA"/>
</dbReference>
<accession>A0A5S5BWB8</accession>
<name>A0A5S5BWB8_9FLAO</name>
<evidence type="ECO:0000313" key="1">
    <source>
        <dbReference type="EMBL" id="TYP71481.1"/>
    </source>
</evidence>
<dbReference type="AlphaFoldDB" id="A0A5S5BWB8"/>
<proteinExistence type="predicted"/>
<dbReference type="Proteomes" id="UP000324376">
    <property type="component" value="Unassembled WGS sequence"/>
</dbReference>
<evidence type="ECO:0000313" key="2">
    <source>
        <dbReference type="Proteomes" id="UP000324376"/>
    </source>
</evidence>
<keyword evidence="2" id="KW-1185">Reference proteome</keyword>
<organism evidence="1 2">
    <name type="scientific">Aquimarina intermedia</name>
    <dbReference type="NCBI Taxonomy" id="350814"/>
    <lineage>
        <taxon>Bacteria</taxon>
        <taxon>Pseudomonadati</taxon>
        <taxon>Bacteroidota</taxon>
        <taxon>Flavobacteriia</taxon>
        <taxon>Flavobacteriales</taxon>
        <taxon>Flavobacteriaceae</taxon>
        <taxon>Aquimarina</taxon>
    </lineage>
</organism>
<sequence length="390" mass="44509">MKNLAFEFIELFNKLPFFNKKAGIYNNGVDNNYPVAVESGINNSVTALTCRDLMKDYLSGKGFGDDINKILVHEEKEITLLQFVQDISESYATHKGFYIQVNYNAACEIIDADVLPFTDCRVGKKDDNKYNGKILVCKDWNDSKAEKTATKIDVFNPDKKVIQYQIDKAEGVDNYNGQILYYHASKYVYPLAPIHPCLFDAESEYNASVYKKNSLKKGFFGKTLVVTKPLVDNLIKESEPKEYQQQISERDKFRETIQSFIGAENADGVLHLEMEFDSDKIEEEILFKNIDSNIDDKLFAHTESSVSDNIRMCFKNVPAALIRSKDGAIFGQSGEAIKQMKLFYQDQTANERLIIEQNINKIMKHFVNPITELKIVPLITVSKEVENVDQ</sequence>
<dbReference type="OrthoDB" id="863187at2"/>
<dbReference type="RefSeq" id="WP_148783376.1">
    <property type="nucleotide sequence ID" value="NZ_VNHU01000009.1"/>
</dbReference>
<comment type="caution">
    <text evidence="1">The sequence shown here is derived from an EMBL/GenBank/DDBJ whole genome shotgun (WGS) entry which is preliminary data.</text>
</comment>
<reference evidence="1 2" key="1">
    <citation type="submission" date="2019-07" db="EMBL/GenBank/DDBJ databases">
        <title>Genomic Encyclopedia of Archaeal and Bacterial Type Strains, Phase II (KMG-II): from individual species to whole genera.</title>
        <authorList>
            <person name="Goeker M."/>
        </authorList>
    </citation>
    <scope>NUCLEOTIDE SEQUENCE [LARGE SCALE GENOMIC DNA]</scope>
    <source>
        <strain evidence="1 2">DSM 17527</strain>
    </source>
</reference>